<proteinExistence type="predicted"/>
<sequence length="102" mass="11807">MNNGLGPAFIKSFQVYLDNKPCDYDAAIKHVTKGTKCKWFRSTLGDDYAMRAGEIKDLIIIDFPCDSPNVLKEMKERLNRLDVKVEYFCAYKKAKHFDTFKS</sequence>
<gene>
    <name evidence="1" type="ORF">GCM10017161_26770</name>
</gene>
<reference evidence="1" key="1">
    <citation type="journal article" date="2014" name="Int. J. Syst. Evol. Microbiol.">
        <title>Complete genome sequence of Corynebacterium casei LMG S-19264T (=DSM 44701T), isolated from a smear-ripened cheese.</title>
        <authorList>
            <consortium name="US DOE Joint Genome Institute (JGI-PGF)"/>
            <person name="Walter F."/>
            <person name="Albersmeier A."/>
            <person name="Kalinowski J."/>
            <person name="Ruckert C."/>
        </authorList>
    </citation>
    <scope>NUCLEOTIDE SEQUENCE</scope>
    <source>
        <strain evidence="1">KCTC 42731</strain>
    </source>
</reference>
<accession>A0A919EL09</accession>
<dbReference type="Proteomes" id="UP000623842">
    <property type="component" value="Unassembled WGS sequence"/>
</dbReference>
<protein>
    <submittedName>
        <fullName evidence="1">Uncharacterized protein</fullName>
    </submittedName>
</protein>
<comment type="caution">
    <text evidence="1">The sequence shown here is derived from an EMBL/GenBank/DDBJ whole genome shotgun (WGS) entry which is preliminary data.</text>
</comment>
<dbReference type="AlphaFoldDB" id="A0A919EL09"/>
<dbReference type="EMBL" id="BNCK01000006">
    <property type="protein sequence ID" value="GHF97267.1"/>
    <property type="molecule type" value="Genomic_DNA"/>
</dbReference>
<reference evidence="1" key="2">
    <citation type="submission" date="2020-09" db="EMBL/GenBank/DDBJ databases">
        <authorList>
            <person name="Sun Q."/>
            <person name="Kim S."/>
        </authorList>
    </citation>
    <scope>NUCLEOTIDE SEQUENCE</scope>
    <source>
        <strain evidence="1">KCTC 42731</strain>
    </source>
</reference>
<evidence type="ECO:0000313" key="2">
    <source>
        <dbReference type="Proteomes" id="UP000623842"/>
    </source>
</evidence>
<keyword evidence="2" id="KW-1185">Reference proteome</keyword>
<evidence type="ECO:0000313" key="1">
    <source>
        <dbReference type="EMBL" id="GHF97267.1"/>
    </source>
</evidence>
<organism evidence="1 2">
    <name type="scientific">Thalassotalea marina</name>
    <dbReference type="NCBI Taxonomy" id="1673741"/>
    <lineage>
        <taxon>Bacteria</taxon>
        <taxon>Pseudomonadati</taxon>
        <taxon>Pseudomonadota</taxon>
        <taxon>Gammaproteobacteria</taxon>
        <taxon>Alteromonadales</taxon>
        <taxon>Colwelliaceae</taxon>
        <taxon>Thalassotalea</taxon>
    </lineage>
</organism>
<name>A0A919EL09_9GAMM</name>